<feature type="transmembrane region" description="Helical" evidence="6">
    <location>
        <begin position="68"/>
        <end position="86"/>
    </location>
</feature>
<name>A0A923J1Z2_CLOTT</name>
<reference evidence="7 8" key="1">
    <citation type="submission" date="2020-04" db="EMBL/GenBank/DDBJ databases">
        <title>Genomic insights into acetone-butanol-ethanol (ABE) fermentation by sequencing solventogenic clostridia strains.</title>
        <authorList>
            <person name="Brown S."/>
        </authorList>
    </citation>
    <scope>NUCLEOTIDE SEQUENCE [LARGE SCALE GENOMIC DNA]</scope>
    <source>
        <strain evidence="7 8">DJ011</strain>
    </source>
</reference>
<dbReference type="GO" id="GO:0016020">
    <property type="term" value="C:membrane"/>
    <property type="evidence" value="ECO:0007669"/>
    <property type="project" value="UniProtKB-SubCell"/>
</dbReference>
<evidence type="ECO:0000256" key="3">
    <source>
        <dbReference type="ARBA" id="ARBA00022692"/>
    </source>
</evidence>
<gene>
    <name evidence="7" type="ORF">HGG79_08935</name>
</gene>
<evidence type="ECO:0000256" key="1">
    <source>
        <dbReference type="ARBA" id="ARBA00004141"/>
    </source>
</evidence>
<evidence type="ECO:0000256" key="2">
    <source>
        <dbReference type="ARBA" id="ARBA00009190"/>
    </source>
</evidence>
<dbReference type="PANTHER" id="PTHR12608:SF1">
    <property type="entry name" value="TRANSMEMBRANE PROTEIN 165"/>
    <property type="match status" value="1"/>
</dbReference>
<keyword evidence="4 6" id="KW-1133">Transmembrane helix</keyword>
<feature type="transmembrane region" description="Helical" evidence="6">
    <location>
        <begin position="98"/>
        <end position="116"/>
    </location>
</feature>
<dbReference type="PANTHER" id="PTHR12608">
    <property type="entry name" value="TRANSMEMBRANE PROTEIN HTP-1 RELATED"/>
    <property type="match status" value="1"/>
</dbReference>
<accession>A0A923J1Z2</accession>
<sequence>MTVFIKSLFLVVVAEMGDKTQLFAIAMAMASKYKAKQVLIGVFIATVLNHTLAVVVGSYLSAFIPMDVVKIIVAVSFLIFGLWTLIGDKVDEDDEKNSKFGPIVTVSIAFFLAEIGDKTQLMTIAISAQNNQPFNILMGTTAGMMVANGIGIVGGAWICRHTPEKYIKWIAGIIFLFFGTFTLYSSAPSSMLNLTYIIPYFLILSALIYLTGIKFTYKEQVCNIVSSKEEIITANNSTQNRQK</sequence>
<dbReference type="Pfam" id="PF01169">
    <property type="entry name" value="GDT1"/>
    <property type="match status" value="2"/>
</dbReference>
<dbReference type="Proteomes" id="UP000563151">
    <property type="component" value="Unassembled WGS sequence"/>
</dbReference>
<feature type="transmembrane region" description="Helical" evidence="6">
    <location>
        <begin position="166"/>
        <end position="185"/>
    </location>
</feature>
<dbReference type="EMBL" id="JAAZWO010000008">
    <property type="protein sequence ID" value="MBC2397898.1"/>
    <property type="molecule type" value="Genomic_DNA"/>
</dbReference>
<keyword evidence="5 6" id="KW-0472">Membrane</keyword>
<comment type="similarity">
    <text evidence="2 6">Belongs to the GDT1 family.</text>
</comment>
<comment type="subcellular location">
    <subcellularLocation>
        <location evidence="1 6">Membrane</location>
        <topology evidence="1 6">Multi-pass membrane protein</topology>
    </subcellularLocation>
</comment>
<dbReference type="RefSeq" id="WP_111947551.1">
    <property type="nucleotide sequence ID" value="NZ_JAAZWO010000008.1"/>
</dbReference>
<feature type="transmembrane region" description="Helical" evidence="6">
    <location>
        <begin position="136"/>
        <end position="159"/>
    </location>
</feature>
<evidence type="ECO:0000256" key="4">
    <source>
        <dbReference type="ARBA" id="ARBA00022989"/>
    </source>
</evidence>
<evidence type="ECO:0000256" key="5">
    <source>
        <dbReference type="ARBA" id="ARBA00023136"/>
    </source>
</evidence>
<feature type="transmembrane region" description="Helical" evidence="6">
    <location>
        <begin position="38"/>
        <end position="62"/>
    </location>
</feature>
<evidence type="ECO:0000256" key="6">
    <source>
        <dbReference type="RuleBase" id="RU365102"/>
    </source>
</evidence>
<protein>
    <recommendedName>
        <fullName evidence="6">GDT1 family protein</fullName>
    </recommendedName>
</protein>
<keyword evidence="3 6" id="KW-0812">Transmembrane</keyword>
<evidence type="ECO:0000313" key="7">
    <source>
        <dbReference type="EMBL" id="MBC2397898.1"/>
    </source>
</evidence>
<dbReference type="AlphaFoldDB" id="A0A923J1Z2"/>
<feature type="transmembrane region" description="Helical" evidence="6">
    <location>
        <begin position="191"/>
        <end position="210"/>
    </location>
</feature>
<keyword evidence="8" id="KW-1185">Reference proteome</keyword>
<dbReference type="GO" id="GO:0046873">
    <property type="term" value="F:metal ion transmembrane transporter activity"/>
    <property type="evidence" value="ECO:0007669"/>
    <property type="project" value="InterPro"/>
</dbReference>
<comment type="caution">
    <text evidence="7">The sequence shown here is derived from an EMBL/GenBank/DDBJ whole genome shotgun (WGS) entry which is preliminary data.</text>
</comment>
<proteinExistence type="inferred from homology"/>
<evidence type="ECO:0000313" key="8">
    <source>
        <dbReference type="Proteomes" id="UP000563151"/>
    </source>
</evidence>
<dbReference type="InterPro" id="IPR001727">
    <property type="entry name" value="GDT1-like"/>
</dbReference>
<organism evidence="7 8">
    <name type="scientific">Clostridium tetanomorphum</name>
    <dbReference type="NCBI Taxonomy" id="1553"/>
    <lineage>
        <taxon>Bacteria</taxon>
        <taxon>Bacillati</taxon>
        <taxon>Bacillota</taxon>
        <taxon>Clostridia</taxon>
        <taxon>Eubacteriales</taxon>
        <taxon>Clostridiaceae</taxon>
        <taxon>Clostridium</taxon>
    </lineage>
</organism>